<reference evidence="2 3" key="2">
    <citation type="submission" date="2020-06" db="EMBL/GenBank/DDBJ databases">
        <title>Draft genome of Bugula neritina, a colonial animal packing powerful symbionts and potential medicines.</title>
        <authorList>
            <person name="Rayko M."/>
        </authorList>
    </citation>
    <scope>NUCLEOTIDE SEQUENCE [LARGE SCALE GENOMIC DNA]</scope>
    <source>
        <strain evidence="2">Kwan_BN1</strain>
    </source>
</reference>
<reference evidence="2 3" key="1">
    <citation type="submission" date="2019-09" db="EMBL/GenBank/DDBJ databases">
        <authorList>
            <person name="Raiko M."/>
            <person name="Komissarov A."/>
            <person name="Rhodes A."/>
            <person name="Kliver S."/>
            <person name="Lim-Fong G."/>
            <person name="Kwan J."/>
            <person name="O'Brien S.J."/>
            <person name="Lopez J.V."/>
        </authorList>
    </citation>
    <scope>NUCLEOTIDE SEQUENCE [LARGE SCALE GENOMIC DNA]</scope>
    <source>
        <strain evidence="2">Kwan_BN1</strain>
    </source>
</reference>
<comment type="caution">
    <text evidence="2">The sequence shown here is derived from an EMBL/GenBank/DDBJ whole genome shotgun (WGS) entry which is preliminary data.</text>
</comment>
<accession>A0A7J7JWQ9</accession>
<evidence type="ECO:0000313" key="2">
    <source>
        <dbReference type="EMBL" id="KAF6029778.1"/>
    </source>
</evidence>
<organism evidence="2 3">
    <name type="scientific">Bugula neritina</name>
    <name type="common">Brown bryozoan</name>
    <name type="synonym">Sertularia neritina</name>
    <dbReference type="NCBI Taxonomy" id="10212"/>
    <lineage>
        <taxon>Eukaryota</taxon>
        <taxon>Metazoa</taxon>
        <taxon>Spiralia</taxon>
        <taxon>Lophotrochozoa</taxon>
        <taxon>Bryozoa</taxon>
        <taxon>Gymnolaemata</taxon>
        <taxon>Cheilostomatida</taxon>
        <taxon>Flustrina</taxon>
        <taxon>Buguloidea</taxon>
        <taxon>Bugulidae</taxon>
        <taxon>Bugula</taxon>
    </lineage>
</organism>
<dbReference type="Proteomes" id="UP000593567">
    <property type="component" value="Unassembled WGS sequence"/>
</dbReference>
<dbReference type="EMBL" id="VXIV02001786">
    <property type="protein sequence ID" value="KAF6029778.1"/>
    <property type="molecule type" value="Genomic_DNA"/>
</dbReference>
<evidence type="ECO:0000313" key="3">
    <source>
        <dbReference type="Proteomes" id="UP000593567"/>
    </source>
</evidence>
<protein>
    <submittedName>
        <fullName evidence="2">Uncharacterized protein</fullName>
    </submittedName>
</protein>
<gene>
    <name evidence="2" type="ORF">EB796_011876</name>
    <name evidence="1" type="ORF">EB796_023169</name>
</gene>
<sequence length="130" mass="14603">MASQSLYPKCYIASTFVFALPYPLQLTSNSSIIHTRASAESNDILTYAQVKAKQAEEFAHQRQLRLAEIEKDAKRTHALASQVDRHSGANGAVSTQPLLCLVWLVLGECKDLLIEHDYNWVHTQYAITNK</sequence>
<dbReference type="EMBL" id="VXIV02003298">
    <property type="protein sequence ID" value="KAF6018527.1"/>
    <property type="molecule type" value="Genomic_DNA"/>
</dbReference>
<name>A0A7J7JWQ9_BUGNE</name>
<evidence type="ECO:0000313" key="1">
    <source>
        <dbReference type="EMBL" id="KAF6018527.1"/>
    </source>
</evidence>
<dbReference type="AlphaFoldDB" id="A0A7J7JWQ9"/>
<keyword evidence="3" id="KW-1185">Reference proteome</keyword>
<proteinExistence type="predicted"/>